<evidence type="ECO:0000256" key="1">
    <source>
        <dbReference type="SAM" id="MobiDB-lite"/>
    </source>
</evidence>
<name>M8AQZ6_AEGTA</name>
<evidence type="ECO:0000313" key="2">
    <source>
        <dbReference type="EnsemblPlants" id="EMT04170"/>
    </source>
</evidence>
<proteinExistence type="predicted"/>
<feature type="compositionally biased region" description="Gly residues" evidence="1">
    <location>
        <begin position="1"/>
        <end position="10"/>
    </location>
</feature>
<protein>
    <submittedName>
        <fullName evidence="2">Uncharacterized protein</fullName>
    </submittedName>
</protein>
<dbReference type="EnsemblPlants" id="EMT04170">
    <property type="protein sequence ID" value="EMT04170"/>
    <property type="gene ID" value="F775_24073"/>
</dbReference>
<dbReference type="AlphaFoldDB" id="M8AQZ6"/>
<feature type="region of interest" description="Disordered" evidence="1">
    <location>
        <begin position="1"/>
        <end position="25"/>
    </location>
</feature>
<sequence>MAEQGGGVGPVPGEEADAADQRRAAGWRGGAAVEVLMLPVPQRKSPWQRDELKLFAGVAQGVSGVAGNPTLGLAQGVSGVAGIPTAGPVQGVADHPTLPKPQGVSAKSTVVESKAVSGQASVVEANCTNIDVCPELFASKSSGDDGKSTSKGPKKKISPKRSSPDTSTHDDSEVYQAGAKRRYHVAI</sequence>
<accession>M8AQZ6</accession>
<feature type="region of interest" description="Disordered" evidence="1">
    <location>
        <begin position="138"/>
        <end position="187"/>
    </location>
</feature>
<organism evidence="2">
    <name type="scientific">Aegilops tauschii</name>
    <name type="common">Tausch's goatgrass</name>
    <name type="synonym">Aegilops squarrosa</name>
    <dbReference type="NCBI Taxonomy" id="37682"/>
    <lineage>
        <taxon>Eukaryota</taxon>
        <taxon>Viridiplantae</taxon>
        <taxon>Streptophyta</taxon>
        <taxon>Embryophyta</taxon>
        <taxon>Tracheophyta</taxon>
        <taxon>Spermatophyta</taxon>
        <taxon>Magnoliopsida</taxon>
        <taxon>Liliopsida</taxon>
        <taxon>Poales</taxon>
        <taxon>Poaceae</taxon>
        <taxon>BOP clade</taxon>
        <taxon>Pooideae</taxon>
        <taxon>Triticodae</taxon>
        <taxon>Triticeae</taxon>
        <taxon>Triticinae</taxon>
        <taxon>Aegilops</taxon>
    </lineage>
</organism>
<reference evidence="2" key="1">
    <citation type="submission" date="2015-06" db="UniProtKB">
        <authorList>
            <consortium name="EnsemblPlants"/>
        </authorList>
    </citation>
    <scope>IDENTIFICATION</scope>
</reference>